<dbReference type="EMBL" id="CH476615">
    <property type="protein sequence ID" value="EEP76709.1"/>
    <property type="molecule type" value="Genomic_DNA"/>
</dbReference>
<reference evidence="2" key="1">
    <citation type="journal article" date="2009" name="Genome Res.">
        <title>Comparative genomic analyses of the human fungal pathogens Coccidioides and their relatives.</title>
        <authorList>
            <person name="Sharpton T.J."/>
            <person name="Stajich J.E."/>
            <person name="Rounsley S.D."/>
            <person name="Gardner M.J."/>
            <person name="Wortman J.R."/>
            <person name="Jordar V.S."/>
            <person name="Maiti R."/>
            <person name="Kodira C.D."/>
            <person name="Neafsey D.E."/>
            <person name="Zeng Q."/>
            <person name="Hung C.-Y."/>
            <person name="McMahan C."/>
            <person name="Muszewska A."/>
            <person name="Grynberg M."/>
            <person name="Mandel M.A."/>
            <person name="Kellner E.M."/>
            <person name="Barker B.M."/>
            <person name="Galgiani J.N."/>
            <person name="Orbach M.J."/>
            <person name="Kirkland T.N."/>
            <person name="Cole G.T."/>
            <person name="Henn M.R."/>
            <person name="Birren B.W."/>
            <person name="Taylor J.W."/>
        </authorList>
    </citation>
    <scope>NUCLEOTIDE SEQUENCE [LARGE SCALE GENOMIC DNA]</scope>
    <source>
        <strain evidence="2">UAMH 1704</strain>
    </source>
</reference>
<dbReference type="KEGG" id="ure:UREG_01558"/>
<proteinExistence type="predicted"/>
<dbReference type="AlphaFoldDB" id="C4JIV1"/>
<accession>C4JIV1</accession>
<dbReference type="Proteomes" id="UP000002058">
    <property type="component" value="Unassembled WGS sequence"/>
</dbReference>
<dbReference type="VEuPathDB" id="FungiDB:UREG_01558"/>
<evidence type="ECO:0000313" key="2">
    <source>
        <dbReference type="Proteomes" id="UP000002058"/>
    </source>
</evidence>
<evidence type="ECO:0000313" key="1">
    <source>
        <dbReference type="EMBL" id="EEP76709.1"/>
    </source>
</evidence>
<dbReference type="GeneID" id="8440974"/>
<keyword evidence="2" id="KW-1185">Reference proteome</keyword>
<protein>
    <submittedName>
        <fullName evidence="1">Uncharacterized protein</fullName>
    </submittedName>
</protein>
<dbReference type="HOGENOM" id="CLU_2442504_0_0_1"/>
<sequence length="90" mass="10079">MFRFVFGLGFGRLSTPYPVATVAVVYSQLSPVRRFVFEYIKSYFGTFNINKVGMGETPCLPGPSVNGDTDINNVIYVSEKFIKVAISHFK</sequence>
<organism evidence="1 2">
    <name type="scientific">Uncinocarpus reesii (strain UAMH 1704)</name>
    <dbReference type="NCBI Taxonomy" id="336963"/>
    <lineage>
        <taxon>Eukaryota</taxon>
        <taxon>Fungi</taxon>
        <taxon>Dikarya</taxon>
        <taxon>Ascomycota</taxon>
        <taxon>Pezizomycotina</taxon>
        <taxon>Eurotiomycetes</taxon>
        <taxon>Eurotiomycetidae</taxon>
        <taxon>Onygenales</taxon>
        <taxon>Onygenaceae</taxon>
        <taxon>Uncinocarpus</taxon>
    </lineage>
</organism>
<dbReference type="RefSeq" id="XP_002542042.1">
    <property type="nucleotide sequence ID" value="XM_002541996.1"/>
</dbReference>
<name>C4JIV1_UNCRE</name>
<gene>
    <name evidence="1" type="ORF">UREG_01558</name>
</gene>
<dbReference type="InParanoid" id="C4JIV1"/>